<evidence type="ECO:0000313" key="3">
    <source>
        <dbReference type="Proteomes" id="UP000011668"/>
    </source>
</evidence>
<dbReference type="OrthoDB" id="2804229at2759"/>
<feature type="compositionally biased region" description="Low complexity" evidence="1">
    <location>
        <begin position="398"/>
        <end position="421"/>
    </location>
</feature>
<evidence type="ECO:0000313" key="2">
    <source>
        <dbReference type="EMBL" id="ELU41988.1"/>
    </source>
</evidence>
<comment type="caution">
    <text evidence="2">The sequence shown here is derived from an EMBL/GenBank/DDBJ whole genome shotgun (WGS) entry which is preliminary data.</text>
</comment>
<reference evidence="2 3" key="1">
    <citation type="journal article" date="2013" name="Nat. Commun.">
        <title>The evolution and pathogenic mechanisms of the rice sheath blight pathogen.</title>
        <authorList>
            <person name="Zheng A."/>
            <person name="Lin R."/>
            <person name="Xu L."/>
            <person name="Qin P."/>
            <person name="Tang C."/>
            <person name="Ai P."/>
            <person name="Zhang D."/>
            <person name="Liu Y."/>
            <person name="Sun Z."/>
            <person name="Feng H."/>
            <person name="Wang Y."/>
            <person name="Chen Y."/>
            <person name="Liang X."/>
            <person name="Fu R."/>
            <person name="Li Q."/>
            <person name="Zhang J."/>
            <person name="Yu X."/>
            <person name="Xie Z."/>
            <person name="Ding L."/>
            <person name="Guan P."/>
            <person name="Tang J."/>
            <person name="Liang Y."/>
            <person name="Wang S."/>
            <person name="Deng Q."/>
            <person name="Li S."/>
            <person name="Zhu J."/>
            <person name="Wang L."/>
            <person name="Liu H."/>
            <person name="Li P."/>
        </authorList>
    </citation>
    <scope>NUCLEOTIDE SEQUENCE [LARGE SCALE GENOMIC DNA]</scope>
    <source>
        <strain evidence="3">AG-1 IA</strain>
    </source>
</reference>
<keyword evidence="3" id="KW-1185">Reference proteome</keyword>
<feature type="compositionally biased region" description="Acidic residues" evidence="1">
    <location>
        <begin position="330"/>
        <end position="340"/>
    </location>
</feature>
<feature type="compositionally biased region" description="Basic and acidic residues" evidence="1">
    <location>
        <begin position="1263"/>
        <end position="1286"/>
    </location>
</feature>
<feature type="region of interest" description="Disordered" evidence="1">
    <location>
        <begin position="247"/>
        <end position="433"/>
    </location>
</feature>
<feature type="compositionally biased region" description="Polar residues" evidence="1">
    <location>
        <begin position="1331"/>
        <end position="1346"/>
    </location>
</feature>
<feature type="compositionally biased region" description="Low complexity" evidence="1">
    <location>
        <begin position="1551"/>
        <end position="1564"/>
    </location>
</feature>
<feature type="compositionally biased region" description="Basic and acidic residues" evidence="1">
    <location>
        <begin position="1566"/>
        <end position="1580"/>
    </location>
</feature>
<dbReference type="EMBL" id="AFRT01000956">
    <property type="protein sequence ID" value="ELU41988.1"/>
    <property type="molecule type" value="Genomic_DNA"/>
</dbReference>
<gene>
    <name evidence="2" type="ORF">AG1IA_03986</name>
</gene>
<evidence type="ECO:0000256" key="1">
    <source>
        <dbReference type="SAM" id="MobiDB-lite"/>
    </source>
</evidence>
<proteinExistence type="predicted"/>
<feature type="region of interest" description="Disordered" evidence="1">
    <location>
        <begin position="893"/>
        <end position="920"/>
    </location>
</feature>
<feature type="region of interest" description="Disordered" evidence="1">
    <location>
        <begin position="1413"/>
        <end position="1438"/>
    </location>
</feature>
<feature type="compositionally biased region" description="Basic residues" evidence="1">
    <location>
        <begin position="1693"/>
        <end position="1706"/>
    </location>
</feature>
<sequence length="1841" mass="198942">MTEHMPRDISAIRFFHPFGARPGVRTAERLKPELLAEDSAPGVAEKNLKLMLETVEQGLLDCICGRASVRAALLEAICELTLLQMEVSSNKRSEQGNMPIQYAWTEEVSIEEAKITLSNLLGDLQLLARKRWCTKGIANSHAIRLLATNATPESSLCGWNPVGEHPHQRGLITITCPCLDSRDERDADGRLPPVYKSRAPAINPFDKLNQNQFDSYVSSIQAKIKVALDPPSPEPQHVSRTFAEISRSTIASPAPSPAPLSKRTSRETHPSSRATYTPLGAGTPNEPYELSDNDSDDELIQEAQSPRLRSHSEAPYEEEEAEPLGSIQEASEDDGDETEGEQQSTNADLYGQEPDEGAWDYSGEDASEQDEFSEAEDVEENEEEDVFVGKGKGRHPAEGPGLAGLLSSSSAHHASVAPGSPERMSDSISPDNSFEAGVARMPILGTTSTPFVSKFATRRSARNMEYIDDNEDDGSPPWEGDQSSLIPMDSNAPEDIGDEEAAFGELGATGTDHDTAIEVLDSDEDDASDRDSNMRVGQPLAGLSGARIPDGLYDDLGVAYPGLDEPQFNGSAAFPHRTFEPDSLLDDTMDDHGLAMPGNILPKQSSLFTGSSTDRTREPSESRDVEESADTAHAHVYAIEESGAGAQTPSLRGEESEIDQRSIQQSMDYSDFIGEKSLLANQLDNSLTRTQVEENFLEVTVYELENGSRFYDHDGMRHFLNPEGEVYETCPIPPSRPTIQRPPDLSMIEEVTEYDMTRRMIGHDTYDDGHAPDRFDFLKGLDDTMSSVGGPISHYHRDDNASGTFDMEDIPQRPGAAMGFRARIVRGADGSAFLSESLVLEDSINESLPTERANPLSRNHSLEESMTGRNAGDLISEADDLISDDTFANVDDSIDSILDDEDEGSSRDRSGMSALANREDLTTPVPHRQAQFIEDQPTKEGMDISIAQDLPVLDEKSVADALAAVAQFAQASSFGNMDIVSEVPETDVSSEYLRVNVRYGALSQDADGLENLMNTTTSMTSAEEDILARSFGLVDALQNTAGPAAKVSGLTQVSISEVHASQETTVQSSVLDERIQVPHIDLIPMGTEKLASEVLAEVFEGVNSLVVPSGTATSTATPSEAPFSEIGSVARIEEIDDAARSFAPKLSSNTTMEIQEVSPHRTPTPTLSTGQSLTAPEMSIATSISGPQLNISIYDGSPTSSSNQDMAHAIPPESDEIQLPDPALPPAPTHLTTPIVSGDASESSETHRELSPSVVVEPPTPHTRSEDDAEHVVQDSKLKNDTKAAETEIDDLAPVNPGQTSDPEDTASVDELLSDGENTETDRSHRVGDSSGETFGQSEAQATPTPDKQRMIFDGIELPMPRHSPQPGHATPGRLMSESIFSPVSDAAPPGYSPTPRKYQSLYKRTPKSVPFKTASETGLVRKSPGSDQGSPAPWPLRNLTHRHTYAEGSATNLLATRSNCRYHKISIPTGNGNHDTKVNFVVPGCALLNQENMAEQGIEDYGLSTPEEEHRRITNLAKLEPSVVEKLKVLVGSLLFNEGICGYLQGHSLPNTTRSSPRNNSPSGSEDRSAELRTSDKKGGGLSTRTKVKPHSRDGHTYKSPVDDSDSDDSLEGQPLRKRPKRRGTGGTASLVKFPTLGMESPQKPSAEPFKAGPVTASKCGKRARRFADAKPFQPDSNDQESSADSESGLSPRKRAKRQSSRSLRKSGTSTSAQSGNQSPSGSANPFKPTHELKRLFSPAANQADSQPGTSASLTNFQSQLTDDEQKELERHIALGDKPGEVVDENGDRVNTDNLEPAPAMAAAHVDRSAHNEIGQRESSSKEGTASSSGTARSWKSWQS</sequence>
<feature type="compositionally biased region" description="Basic and acidic residues" evidence="1">
    <location>
        <begin position="1806"/>
        <end position="1822"/>
    </location>
</feature>
<feature type="compositionally biased region" description="Polar residues" evidence="1">
    <location>
        <begin position="602"/>
        <end position="613"/>
    </location>
</feature>
<dbReference type="Proteomes" id="UP000011668">
    <property type="component" value="Unassembled WGS sequence"/>
</dbReference>
<feature type="compositionally biased region" description="Acidic residues" evidence="1">
    <location>
        <begin position="353"/>
        <end position="386"/>
    </location>
</feature>
<protein>
    <submittedName>
        <fullName evidence="2">Uncharacterized protein</fullName>
    </submittedName>
</protein>
<feature type="region of interest" description="Disordered" evidence="1">
    <location>
        <begin position="1188"/>
        <end position="1349"/>
    </location>
</feature>
<feature type="compositionally biased region" description="Polar residues" evidence="1">
    <location>
        <begin position="1161"/>
        <end position="1172"/>
    </location>
</feature>
<feature type="region of interest" description="Disordered" evidence="1">
    <location>
        <begin position="522"/>
        <end position="548"/>
    </location>
</feature>
<feature type="compositionally biased region" description="Low complexity" evidence="1">
    <location>
        <begin position="1823"/>
        <end position="1833"/>
    </location>
</feature>
<feature type="region of interest" description="Disordered" evidence="1">
    <location>
        <begin position="1548"/>
        <end position="1841"/>
    </location>
</feature>
<name>L8WYY5_THACA</name>
<feature type="compositionally biased region" description="Basic and acidic residues" evidence="1">
    <location>
        <begin position="1769"/>
        <end position="1792"/>
    </location>
</feature>
<dbReference type="HOGENOM" id="CLU_003307_0_0_1"/>
<feature type="compositionally biased region" description="Acidic residues" evidence="1">
    <location>
        <begin position="289"/>
        <end position="300"/>
    </location>
</feature>
<feature type="compositionally biased region" description="Basic and acidic residues" evidence="1">
    <location>
        <begin position="614"/>
        <end position="633"/>
    </location>
</feature>
<feature type="compositionally biased region" description="Polar residues" evidence="1">
    <location>
        <begin position="1741"/>
        <end position="1762"/>
    </location>
</feature>
<feature type="compositionally biased region" description="Polar residues" evidence="1">
    <location>
        <begin position="1188"/>
        <end position="1205"/>
    </location>
</feature>
<feature type="region of interest" description="Disordered" evidence="1">
    <location>
        <begin position="461"/>
        <end position="496"/>
    </location>
</feature>
<feature type="region of interest" description="Disordered" evidence="1">
    <location>
        <begin position="598"/>
        <end position="662"/>
    </location>
</feature>
<feature type="compositionally biased region" description="Acidic residues" evidence="1">
    <location>
        <begin position="893"/>
        <end position="903"/>
    </location>
</feature>
<dbReference type="STRING" id="983506.L8WYY5"/>
<organism evidence="2 3">
    <name type="scientific">Thanatephorus cucumeris (strain AG1-IA)</name>
    <name type="common">Rice sheath blight fungus</name>
    <name type="synonym">Rhizoctonia solani</name>
    <dbReference type="NCBI Taxonomy" id="983506"/>
    <lineage>
        <taxon>Eukaryota</taxon>
        <taxon>Fungi</taxon>
        <taxon>Dikarya</taxon>
        <taxon>Basidiomycota</taxon>
        <taxon>Agaricomycotina</taxon>
        <taxon>Agaricomycetes</taxon>
        <taxon>Cantharellales</taxon>
        <taxon>Ceratobasidiaceae</taxon>
        <taxon>Rhizoctonia</taxon>
        <taxon>Rhizoctonia solani AG-1</taxon>
    </lineage>
</organism>
<accession>L8WYY5</accession>
<feature type="compositionally biased region" description="Acidic residues" evidence="1">
    <location>
        <begin position="1302"/>
        <end position="1319"/>
    </location>
</feature>
<feature type="region of interest" description="Disordered" evidence="1">
    <location>
        <begin position="1143"/>
        <end position="1172"/>
    </location>
</feature>
<feature type="compositionally biased region" description="Polar residues" evidence="1">
    <location>
        <begin position="1707"/>
        <end position="1725"/>
    </location>
</feature>